<protein>
    <submittedName>
        <fullName evidence="2">Nuclear transport factor 2 family protein</fullName>
    </submittedName>
</protein>
<dbReference type="EMBL" id="VZZK01000021">
    <property type="protein sequence ID" value="KAB1077415.1"/>
    <property type="molecule type" value="Genomic_DNA"/>
</dbReference>
<evidence type="ECO:0000313" key="3">
    <source>
        <dbReference type="Proteomes" id="UP000474159"/>
    </source>
</evidence>
<dbReference type="SUPFAM" id="SSF54427">
    <property type="entry name" value="NTF2-like"/>
    <property type="match status" value="1"/>
</dbReference>
<evidence type="ECO:0000313" key="2">
    <source>
        <dbReference type="EMBL" id="KAB1077415.1"/>
    </source>
</evidence>
<dbReference type="PANTHER" id="PTHR41252:SF1">
    <property type="entry name" value="BLR2505 PROTEIN"/>
    <property type="match status" value="1"/>
</dbReference>
<dbReference type="InterPro" id="IPR037401">
    <property type="entry name" value="SnoaL-like"/>
</dbReference>
<dbReference type="Gene3D" id="3.10.450.50">
    <property type="match status" value="1"/>
</dbReference>
<dbReference type="InterPro" id="IPR032710">
    <property type="entry name" value="NTF2-like_dom_sf"/>
</dbReference>
<sequence>MSDPVTRLRAAYTTWAETKGGDVQCWMDVLAEEASLTSLADGSPAMRFTAARRSRREILGYLEGLAADWEMIAHDMTEFVAQGDQVVVIGNVAWRNRATGKVARTRKVDLWRFSNGRAVAFEELYDTARTIAAATPDPA</sequence>
<evidence type="ECO:0000259" key="1">
    <source>
        <dbReference type="Pfam" id="PF12680"/>
    </source>
</evidence>
<accession>A0A6L3SUT8</accession>
<reference evidence="2 3" key="1">
    <citation type="submission" date="2019-09" db="EMBL/GenBank/DDBJ databases">
        <title>YIM 48816 draft genome.</title>
        <authorList>
            <person name="Jiang L."/>
        </authorList>
    </citation>
    <scope>NUCLEOTIDE SEQUENCE [LARGE SCALE GENOMIC DNA]</scope>
    <source>
        <strain evidence="2 3">YIM 48816</strain>
    </source>
</reference>
<name>A0A6L3SUT8_9HYPH</name>
<gene>
    <name evidence="2" type="ORF">F6X53_19035</name>
</gene>
<dbReference type="Pfam" id="PF12680">
    <property type="entry name" value="SnoaL_2"/>
    <property type="match status" value="1"/>
</dbReference>
<feature type="domain" description="SnoaL-like" evidence="1">
    <location>
        <begin position="9"/>
        <end position="120"/>
    </location>
</feature>
<proteinExistence type="predicted"/>
<dbReference type="RefSeq" id="WP_151001775.1">
    <property type="nucleotide sequence ID" value="NZ_BPQY01000334.1"/>
</dbReference>
<dbReference type="PANTHER" id="PTHR41252">
    <property type="entry name" value="BLR2505 PROTEIN"/>
    <property type="match status" value="1"/>
</dbReference>
<dbReference type="AlphaFoldDB" id="A0A6L3SUT8"/>
<dbReference type="Proteomes" id="UP000474159">
    <property type="component" value="Unassembled WGS sequence"/>
</dbReference>
<dbReference type="OrthoDB" id="7707694at2"/>
<comment type="caution">
    <text evidence="2">The sequence shown here is derived from an EMBL/GenBank/DDBJ whole genome shotgun (WGS) entry which is preliminary data.</text>
</comment>
<organism evidence="2 3">
    <name type="scientific">Methylobacterium soli</name>
    <dbReference type="NCBI Taxonomy" id="553447"/>
    <lineage>
        <taxon>Bacteria</taxon>
        <taxon>Pseudomonadati</taxon>
        <taxon>Pseudomonadota</taxon>
        <taxon>Alphaproteobacteria</taxon>
        <taxon>Hyphomicrobiales</taxon>
        <taxon>Methylobacteriaceae</taxon>
        <taxon>Methylobacterium</taxon>
    </lineage>
</organism>
<keyword evidence="3" id="KW-1185">Reference proteome</keyword>